<accession>A0A4V2W3F3</accession>
<dbReference type="GeneID" id="98916588"/>
<evidence type="ECO:0000313" key="2">
    <source>
        <dbReference type="Proteomes" id="UP000295515"/>
    </source>
</evidence>
<gene>
    <name evidence="1" type="ORF">EDD60_1296</name>
</gene>
<protein>
    <submittedName>
        <fullName evidence="1">Uncharacterized protein</fullName>
    </submittedName>
</protein>
<dbReference type="Proteomes" id="UP000295515">
    <property type="component" value="Unassembled WGS sequence"/>
</dbReference>
<evidence type="ECO:0000313" key="1">
    <source>
        <dbReference type="EMBL" id="TCV91739.1"/>
    </source>
</evidence>
<dbReference type="EMBL" id="SMCQ01000029">
    <property type="protein sequence ID" value="TCV91739.1"/>
    <property type="molecule type" value="Genomic_DNA"/>
</dbReference>
<reference evidence="1 2" key="1">
    <citation type="submission" date="2019-03" db="EMBL/GenBank/DDBJ databases">
        <title>Genomic Encyclopedia of Type Strains, Phase IV (KMG-IV): sequencing the most valuable type-strain genomes for metagenomic binning, comparative biology and taxonomic classification.</title>
        <authorList>
            <person name="Goeker M."/>
        </authorList>
    </citation>
    <scope>NUCLEOTIDE SEQUENCE [LARGE SCALE GENOMIC DNA]</scope>
    <source>
        <strain evidence="1 2">DSM 29487</strain>
    </source>
</reference>
<organism evidence="1 2">
    <name type="scientific">Longibaculum muris</name>
    <dbReference type="NCBI Taxonomy" id="1796628"/>
    <lineage>
        <taxon>Bacteria</taxon>
        <taxon>Bacillati</taxon>
        <taxon>Bacillota</taxon>
        <taxon>Erysipelotrichia</taxon>
        <taxon>Erysipelotrichales</taxon>
        <taxon>Coprobacillaceae</taxon>
        <taxon>Longibaculum</taxon>
    </lineage>
</organism>
<sequence>MGRLLKYAYPIFFSVHLKDKSKVTFEAMLGTNRKSFIEAIQFLESKNVVFKYEYELLDKIKDMNTNIWESIEEIIAFKLKK</sequence>
<dbReference type="AlphaFoldDB" id="A0A4V2W3F3"/>
<dbReference type="RefSeq" id="WP_066448839.1">
    <property type="nucleotide sequence ID" value="NZ_JANKBF010000024.1"/>
</dbReference>
<proteinExistence type="predicted"/>
<comment type="caution">
    <text evidence="1">The sequence shown here is derived from an EMBL/GenBank/DDBJ whole genome shotgun (WGS) entry which is preliminary data.</text>
</comment>
<keyword evidence="2" id="KW-1185">Reference proteome</keyword>
<name>A0A4V2W3F3_9FIRM</name>